<organism evidence="1 2">
    <name type="scientific">Catharanthus roseus</name>
    <name type="common">Madagascar periwinkle</name>
    <name type="synonym">Vinca rosea</name>
    <dbReference type="NCBI Taxonomy" id="4058"/>
    <lineage>
        <taxon>Eukaryota</taxon>
        <taxon>Viridiplantae</taxon>
        <taxon>Streptophyta</taxon>
        <taxon>Embryophyta</taxon>
        <taxon>Tracheophyta</taxon>
        <taxon>Spermatophyta</taxon>
        <taxon>Magnoliopsida</taxon>
        <taxon>eudicotyledons</taxon>
        <taxon>Gunneridae</taxon>
        <taxon>Pentapetalae</taxon>
        <taxon>asterids</taxon>
        <taxon>lamiids</taxon>
        <taxon>Gentianales</taxon>
        <taxon>Apocynaceae</taxon>
        <taxon>Rauvolfioideae</taxon>
        <taxon>Vinceae</taxon>
        <taxon>Catharanthinae</taxon>
        <taxon>Catharanthus</taxon>
    </lineage>
</organism>
<protein>
    <submittedName>
        <fullName evidence="1">Uncharacterized protein</fullName>
    </submittedName>
</protein>
<name>A0ACC0B526_CATRO</name>
<evidence type="ECO:0000313" key="2">
    <source>
        <dbReference type="Proteomes" id="UP001060085"/>
    </source>
</evidence>
<dbReference type="EMBL" id="CM044704">
    <property type="protein sequence ID" value="KAI5667740.1"/>
    <property type="molecule type" value="Genomic_DNA"/>
</dbReference>
<dbReference type="Proteomes" id="UP001060085">
    <property type="component" value="Linkage Group LG04"/>
</dbReference>
<sequence>MAYSKLARARYNCYEDRDYGGNAYSGSHHRDGHFTHKSQMGIGALCTVFRTSDLCLIDCWHDVLDIISLVVDLFPSWTPMCGMIPSYFFDPFVGNFLVKKVQGYLCSLTEDLLDRGLVTLQWHLCVYLVDNSSLNFFIYATFAFHRPFQEELQSLFSLCSRRSFAFTCQVLLEIVHSIPPLVNIISIVAHLLWLFKGTNLRTNPFKRGLDGMTRDRHKNMESFQGSGMRLRARKMEEKMQRIKLGRV</sequence>
<accession>A0ACC0B526</accession>
<reference evidence="2" key="1">
    <citation type="journal article" date="2023" name="Nat. Plants">
        <title>Single-cell RNA sequencing provides a high-resolution roadmap for understanding the multicellular compartmentation of specialized metabolism.</title>
        <authorList>
            <person name="Sun S."/>
            <person name="Shen X."/>
            <person name="Li Y."/>
            <person name="Li Y."/>
            <person name="Wang S."/>
            <person name="Li R."/>
            <person name="Zhang H."/>
            <person name="Shen G."/>
            <person name="Guo B."/>
            <person name="Wei J."/>
            <person name="Xu J."/>
            <person name="St-Pierre B."/>
            <person name="Chen S."/>
            <person name="Sun C."/>
        </authorList>
    </citation>
    <scope>NUCLEOTIDE SEQUENCE [LARGE SCALE GENOMIC DNA]</scope>
</reference>
<keyword evidence="2" id="KW-1185">Reference proteome</keyword>
<evidence type="ECO:0000313" key="1">
    <source>
        <dbReference type="EMBL" id="KAI5667740.1"/>
    </source>
</evidence>
<gene>
    <name evidence="1" type="ORF">M9H77_17593</name>
</gene>
<proteinExistence type="predicted"/>
<comment type="caution">
    <text evidence="1">The sequence shown here is derived from an EMBL/GenBank/DDBJ whole genome shotgun (WGS) entry which is preliminary data.</text>
</comment>